<organism evidence="10 11">
    <name type="scientific">Sneathiella chinensis</name>
    <dbReference type="NCBI Taxonomy" id="349750"/>
    <lineage>
        <taxon>Bacteria</taxon>
        <taxon>Pseudomonadati</taxon>
        <taxon>Pseudomonadota</taxon>
        <taxon>Alphaproteobacteria</taxon>
        <taxon>Sneathiellales</taxon>
        <taxon>Sneathiellaceae</taxon>
        <taxon>Sneathiella</taxon>
    </lineage>
</organism>
<dbReference type="SUPFAM" id="SSF82861">
    <property type="entry name" value="Mechanosensitive channel protein MscS (YggB), transmembrane region"/>
    <property type="match status" value="1"/>
</dbReference>
<keyword evidence="5 7" id="KW-1133">Transmembrane helix</keyword>
<keyword evidence="7" id="KW-0813">Transport</keyword>
<comment type="similarity">
    <text evidence="2 7">Belongs to the MscS (TC 1.A.23) family.</text>
</comment>
<dbReference type="InterPro" id="IPR011014">
    <property type="entry name" value="MscS_channel_TM-2"/>
</dbReference>
<keyword evidence="7" id="KW-0997">Cell inner membrane</keyword>
<dbReference type="PANTHER" id="PTHR30221:SF1">
    <property type="entry name" value="SMALL-CONDUCTANCE MECHANOSENSITIVE CHANNEL"/>
    <property type="match status" value="1"/>
</dbReference>
<dbReference type="InterPro" id="IPR008910">
    <property type="entry name" value="MSC_TM_helix"/>
</dbReference>
<protein>
    <recommendedName>
        <fullName evidence="7">Small-conductance mechanosensitive channel</fullName>
    </recommendedName>
</protein>
<evidence type="ECO:0000256" key="2">
    <source>
        <dbReference type="ARBA" id="ARBA00008017"/>
    </source>
</evidence>
<sequence>MESVEQNLETVSHWVQVATDFAVQYGFQILGALAFFLFGFIAANWIGNRIEQVCLSRNIDQTLSQFVGSTTKLILIILLVIITLGNFGISIAPLIALAGAATFGATLALQGPLSNFGSGLAIIATRPFVVGNVLTVHGVSGVVDRITLGATFLTGEDGESITIPNKEIVGQVLVNSQETRIVETKLALSTDEDIHRATALILEVIAACPDIITEPAPQAGVQDFTYGGVVIGIRYWVPGRQYFQVRYAVNGQILDALKKAGIPLLCPEGAAMPLGSLESTASNGPARPVPPGA</sequence>
<evidence type="ECO:0000313" key="11">
    <source>
        <dbReference type="Proteomes" id="UP001161409"/>
    </source>
</evidence>
<feature type="domain" description="Mechanosensitive ion channel MscS" evidence="8">
    <location>
        <begin position="112"/>
        <end position="176"/>
    </location>
</feature>
<dbReference type="SUPFAM" id="SSF50182">
    <property type="entry name" value="Sm-like ribonucleoproteins"/>
    <property type="match status" value="1"/>
</dbReference>
<feature type="transmembrane region" description="Helical" evidence="7">
    <location>
        <begin position="66"/>
        <end position="85"/>
    </location>
</feature>
<dbReference type="Proteomes" id="UP001161409">
    <property type="component" value="Unassembled WGS sequence"/>
</dbReference>
<keyword evidence="3" id="KW-1003">Cell membrane</keyword>
<feature type="transmembrane region" description="Helical" evidence="7">
    <location>
        <begin position="25"/>
        <end position="46"/>
    </location>
</feature>
<feature type="domain" description="Mechanosensitive ion channel MscS C-terminal" evidence="9">
    <location>
        <begin position="185"/>
        <end position="263"/>
    </location>
</feature>
<dbReference type="InterPro" id="IPR023408">
    <property type="entry name" value="MscS_beta-dom_sf"/>
</dbReference>
<keyword evidence="7" id="KW-0406">Ion transport</keyword>
<dbReference type="InterPro" id="IPR011066">
    <property type="entry name" value="MscS_channel_C_sf"/>
</dbReference>
<dbReference type="Gene3D" id="3.30.70.100">
    <property type="match status" value="1"/>
</dbReference>
<proteinExistence type="inferred from homology"/>
<comment type="caution">
    <text evidence="7">Lacks conserved residue(s) required for the propagation of feature annotation.</text>
</comment>
<keyword evidence="4 7" id="KW-0812">Transmembrane</keyword>
<dbReference type="RefSeq" id="WP_169559715.1">
    <property type="nucleotide sequence ID" value="NZ_BSNF01000001.1"/>
</dbReference>
<evidence type="ECO:0000256" key="3">
    <source>
        <dbReference type="ARBA" id="ARBA00022475"/>
    </source>
</evidence>
<evidence type="ECO:0000256" key="7">
    <source>
        <dbReference type="RuleBase" id="RU369025"/>
    </source>
</evidence>
<evidence type="ECO:0000313" key="10">
    <source>
        <dbReference type="EMBL" id="GLQ05740.1"/>
    </source>
</evidence>
<dbReference type="InterPro" id="IPR045275">
    <property type="entry name" value="MscS_archaea/bacteria_type"/>
</dbReference>
<keyword evidence="6 7" id="KW-0472">Membrane</keyword>
<reference evidence="10" key="1">
    <citation type="journal article" date="2014" name="Int. J. Syst. Evol. Microbiol.">
        <title>Complete genome of a new Firmicutes species belonging to the dominant human colonic microbiota ('Ruminococcus bicirculans') reveals two chromosomes and a selective capacity to utilize plant glucans.</title>
        <authorList>
            <consortium name="NISC Comparative Sequencing Program"/>
            <person name="Wegmann U."/>
            <person name="Louis P."/>
            <person name="Goesmann A."/>
            <person name="Henrissat B."/>
            <person name="Duncan S.H."/>
            <person name="Flint H.J."/>
        </authorList>
    </citation>
    <scope>NUCLEOTIDE SEQUENCE</scope>
    <source>
        <strain evidence="10">NBRC 103408</strain>
    </source>
</reference>
<evidence type="ECO:0000256" key="5">
    <source>
        <dbReference type="ARBA" id="ARBA00022989"/>
    </source>
</evidence>
<dbReference type="Gene3D" id="2.30.30.60">
    <property type="match status" value="1"/>
</dbReference>
<gene>
    <name evidence="10" type="ORF">GCM10007924_09610</name>
</gene>
<comment type="caution">
    <text evidence="10">The sequence shown here is derived from an EMBL/GenBank/DDBJ whole genome shotgun (WGS) entry which is preliminary data.</text>
</comment>
<name>A0ABQ5U3H9_9PROT</name>
<evidence type="ECO:0000256" key="4">
    <source>
        <dbReference type="ARBA" id="ARBA00022692"/>
    </source>
</evidence>
<dbReference type="Gene3D" id="1.10.287.1260">
    <property type="match status" value="1"/>
</dbReference>
<comment type="subcellular location">
    <subcellularLocation>
        <location evidence="7">Cell inner membrane</location>
        <topology evidence="7">Multi-pass membrane protein</topology>
    </subcellularLocation>
    <subcellularLocation>
        <location evidence="1">Cell membrane</location>
        <topology evidence="1">Multi-pass membrane protein</topology>
    </subcellularLocation>
</comment>
<dbReference type="SUPFAM" id="SSF82689">
    <property type="entry name" value="Mechanosensitive channel protein MscS (YggB), C-terminal domain"/>
    <property type="match status" value="1"/>
</dbReference>
<accession>A0ABQ5U3H9</accession>
<evidence type="ECO:0000259" key="8">
    <source>
        <dbReference type="Pfam" id="PF00924"/>
    </source>
</evidence>
<keyword evidence="7" id="KW-0407">Ion channel</keyword>
<dbReference type="Pfam" id="PF00924">
    <property type="entry name" value="MS_channel_2nd"/>
    <property type="match status" value="1"/>
</dbReference>
<dbReference type="Pfam" id="PF05552">
    <property type="entry name" value="MS_channel_1st_1"/>
    <property type="match status" value="1"/>
</dbReference>
<evidence type="ECO:0000256" key="1">
    <source>
        <dbReference type="ARBA" id="ARBA00004651"/>
    </source>
</evidence>
<keyword evidence="11" id="KW-1185">Reference proteome</keyword>
<evidence type="ECO:0000256" key="6">
    <source>
        <dbReference type="ARBA" id="ARBA00023136"/>
    </source>
</evidence>
<comment type="function">
    <text evidence="7">Mechanosensitive channel that participates in the regulation of osmotic pressure changes within the cell, opening in response to stretch forces in the membrane lipid bilayer, without the need for other proteins. Contributes to normal resistance to hypoosmotic shock. Forms an ion channel of 1.0 nanosiemens conductance with a slight preference for anions.</text>
</comment>
<dbReference type="InterPro" id="IPR006685">
    <property type="entry name" value="MscS_channel_2nd"/>
</dbReference>
<dbReference type="InterPro" id="IPR010920">
    <property type="entry name" value="LSM_dom_sf"/>
</dbReference>
<dbReference type="EMBL" id="BSNF01000001">
    <property type="protein sequence ID" value="GLQ05740.1"/>
    <property type="molecule type" value="Genomic_DNA"/>
</dbReference>
<dbReference type="InterPro" id="IPR049278">
    <property type="entry name" value="MS_channel_C"/>
</dbReference>
<comment type="subunit">
    <text evidence="7">Homoheptamer.</text>
</comment>
<reference evidence="10" key="2">
    <citation type="submission" date="2023-01" db="EMBL/GenBank/DDBJ databases">
        <title>Draft genome sequence of Sneathiella chinensis strain NBRC 103408.</title>
        <authorList>
            <person name="Sun Q."/>
            <person name="Mori K."/>
        </authorList>
    </citation>
    <scope>NUCLEOTIDE SEQUENCE</scope>
    <source>
        <strain evidence="10">NBRC 103408</strain>
    </source>
</reference>
<evidence type="ECO:0000259" key="9">
    <source>
        <dbReference type="Pfam" id="PF21082"/>
    </source>
</evidence>
<dbReference type="PANTHER" id="PTHR30221">
    <property type="entry name" value="SMALL-CONDUCTANCE MECHANOSENSITIVE CHANNEL"/>
    <property type="match status" value="1"/>
</dbReference>
<dbReference type="Pfam" id="PF21082">
    <property type="entry name" value="MS_channel_3rd"/>
    <property type="match status" value="1"/>
</dbReference>